<keyword evidence="4" id="KW-1185">Reference proteome</keyword>
<dbReference type="AlphaFoldDB" id="A0AAC9LGH1"/>
<evidence type="ECO:0000313" key="4">
    <source>
        <dbReference type="Proteomes" id="UP000185511"/>
    </source>
</evidence>
<proteinExistence type="predicted"/>
<dbReference type="Proteomes" id="UP000185511">
    <property type="component" value="Chromosome"/>
</dbReference>
<evidence type="ECO:0000256" key="1">
    <source>
        <dbReference type="SAM" id="MobiDB-lite"/>
    </source>
</evidence>
<evidence type="ECO:0000259" key="2">
    <source>
        <dbReference type="SMART" id="SM00507"/>
    </source>
</evidence>
<dbReference type="SMART" id="SM00507">
    <property type="entry name" value="HNHc"/>
    <property type="match status" value="1"/>
</dbReference>
<dbReference type="InterPro" id="IPR003615">
    <property type="entry name" value="HNH_nuc"/>
</dbReference>
<dbReference type="InterPro" id="IPR029471">
    <property type="entry name" value="HNH_5"/>
</dbReference>
<dbReference type="CDD" id="cd00085">
    <property type="entry name" value="HNHc"/>
    <property type="match status" value="1"/>
</dbReference>
<dbReference type="PANTHER" id="PTHR33877">
    <property type="entry name" value="SLL1193 PROTEIN"/>
    <property type="match status" value="1"/>
</dbReference>
<evidence type="ECO:0000313" key="3">
    <source>
        <dbReference type="EMBL" id="APU16307.1"/>
    </source>
</evidence>
<feature type="domain" description="HNH nuclease" evidence="2">
    <location>
        <begin position="48"/>
        <end position="102"/>
    </location>
</feature>
<organism evidence="3 4">
    <name type="scientific">Actinoalloteichus fjordicus</name>
    <dbReference type="NCBI Taxonomy" id="1612552"/>
    <lineage>
        <taxon>Bacteria</taxon>
        <taxon>Bacillati</taxon>
        <taxon>Actinomycetota</taxon>
        <taxon>Actinomycetes</taxon>
        <taxon>Pseudonocardiales</taxon>
        <taxon>Pseudonocardiaceae</taxon>
        <taxon>Actinoalloteichus</taxon>
    </lineage>
</organism>
<keyword evidence="3" id="KW-0255">Endonuclease</keyword>
<feature type="compositionally biased region" description="Basic and acidic residues" evidence="1">
    <location>
        <begin position="20"/>
        <end position="34"/>
    </location>
</feature>
<dbReference type="Pfam" id="PF14279">
    <property type="entry name" value="HNH_5"/>
    <property type="match status" value="1"/>
</dbReference>
<dbReference type="PANTHER" id="PTHR33877:SF1">
    <property type="entry name" value="TYPE IV METHYL-DIRECTED RESTRICTION ENZYME ECOKMCRA"/>
    <property type="match status" value="1"/>
</dbReference>
<gene>
    <name evidence="3" type="ORF">UA74_21410</name>
</gene>
<dbReference type="GO" id="GO:0004519">
    <property type="term" value="F:endonuclease activity"/>
    <property type="evidence" value="ECO:0007669"/>
    <property type="project" value="UniProtKB-KW"/>
</dbReference>
<name>A0AAC9LGH1_9PSEU</name>
<keyword evidence="3" id="KW-0540">Nuclease</keyword>
<dbReference type="RefSeq" id="WP_198042810.1">
    <property type="nucleotide sequence ID" value="NZ_CP016076.1"/>
</dbReference>
<protein>
    <submittedName>
        <fullName evidence="3">HNH endonuclease</fullName>
    </submittedName>
</protein>
<dbReference type="KEGG" id="acad:UA74_21410"/>
<accession>A0AAC9LGH1</accession>
<dbReference type="EMBL" id="CP016076">
    <property type="protein sequence ID" value="APU16307.1"/>
    <property type="molecule type" value="Genomic_DNA"/>
</dbReference>
<sequence length="166" mass="19030">MTTMRKGGSCGRSRRHRSVRERFSVGKGRRREDADSVTARLRQSNRADRLRSVLDRDGPTCIWCGREFSSIRLPTTDHLVPRVKGGPSWLENEVAACGRCNRSRGHISPVDWLTDCEQRGWRPDAKRVLRALTAFAQAVAERGGQRRARPYLQGQLRRMQRRFPAC</sequence>
<dbReference type="Gene3D" id="1.10.30.50">
    <property type="match status" value="1"/>
</dbReference>
<reference evidence="4" key="1">
    <citation type="submission" date="2016-06" db="EMBL/GenBank/DDBJ databases">
        <title>Complete genome sequence of Actinoalloteichus fjordicus DSM 46855 (=ADI127-17), type strain of the new species Actinoalloteichus fjordicus.</title>
        <authorList>
            <person name="Ruckert C."/>
            <person name="Nouioui I."/>
            <person name="Willmese J."/>
            <person name="van Wezel G."/>
            <person name="Klenk H.-P."/>
            <person name="Kalinowski J."/>
            <person name="Zotchev S.B."/>
        </authorList>
    </citation>
    <scope>NUCLEOTIDE SEQUENCE [LARGE SCALE GENOMIC DNA]</scope>
    <source>
        <strain evidence="4">ADI127-7</strain>
    </source>
</reference>
<feature type="region of interest" description="Disordered" evidence="1">
    <location>
        <begin position="1"/>
        <end position="39"/>
    </location>
</feature>
<keyword evidence="3" id="KW-0378">Hydrolase</keyword>
<dbReference type="InterPro" id="IPR052892">
    <property type="entry name" value="NA-targeting_endonuclease"/>
</dbReference>